<reference evidence="2" key="1">
    <citation type="submission" date="2015-08" db="EMBL/GenBank/DDBJ databases">
        <title>Vibrio galatheae sp. nov., a novel member of the Vibrionaceae family isolated from the Solomon Islands.</title>
        <authorList>
            <person name="Giubergia S."/>
            <person name="Machado H."/>
            <person name="Mateiu R.V."/>
            <person name="Gram L."/>
        </authorList>
    </citation>
    <scope>NUCLEOTIDE SEQUENCE [LARGE SCALE GENOMIC DNA]</scope>
    <source>
        <strain evidence="2">DSM 19584</strain>
    </source>
</reference>
<dbReference type="EMBL" id="LHPJ01000001">
    <property type="protein sequence ID" value="KOO05457.1"/>
    <property type="molecule type" value="Genomic_DNA"/>
</dbReference>
<sequence>MKQAMSVTARLIGSAVLTLVALQCHGVELSGQLNLEHRQFFSDGLQGQDKGQSSLVLQPELFWEIGEQSQFTFTPFYRLDSLDDERSHGDIREALYLTYWDDYELRAGIGKVFWGVTESAHLVDVVNQTDAVEAVDGEDKLGQPMLHFTSIKEWGTLDAMMLPYFRERTFAGSDGRLRPTIAVSEDALYESSREQKHLDFAARYSKMLGDWDVGVSYFQGTDRDPYYRFDSGELKPYYAQAKQLGLDVQGIVGDWLWKLESIYRDSLHHHTGVVTGFEYTVVGALGSVWDVGLIAEYLYDSRGNNAQTIGQNDLFLGTRLALNDADSTEILLGVTQDLDHSDVYNAKLEASSRLTNHLSWRIDGWLFENDTPDDLLYFGRQDDFFEVSLEYYF</sequence>
<proteinExistence type="predicted"/>
<comment type="caution">
    <text evidence="1">The sequence shown here is derived from an EMBL/GenBank/DDBJ whole genome shotgun (WGS) entry which is preliminary data.</text>
</comment>
<dbReference type="OrthoDB" id="1188513at2"/>
<evidence type="ECO:0000313" key="1">
    <source>
        <dbReference type="EMBL" id="KOO05457.1"/>
    </source>
</evidence>
<organism evidence="1 2">
    <name type="scientific">Vibrio nereis</name>
    <dbReference type="NCBI Taxonomy" id="693"/>
    <lineage>
        <taxon>Bacteria</taxon>
        <taxon>Pseudomonadati</taxon>
        <taxon>Pseudomonadota</taxon>
        <taxon>Gammaproteobacteria</taxon>
        <taxon>Vibrionales</taxon>
        <taxon>Vibrionaceae</taxon>
        <taxon>Vibrio</taxon>
    </lineage>
</organism>
<accession>A0A0M0HUC5</accession>
<protein>
    <submittedName>
        <fullName evidence="1">Uncharacterized protein</fullName>
    </submittedName>
</protein>
<dbReference type="PATRIC" id="fig|693.5.peg.254"/>
<dbReference type="AlphaFoldDB" id="A0A0M0HUC5"/>
<dbReference type="STRING" id="693.AKJ17_01275"/>
<dbReference type="Proteomes" id="UP000037515">
    <property type="component" value="Unassembled WGS sequence"/>
</dbReference>
<evidence type="ECO:0000313" key="2">
    <source>
        <dbReference type="Proteomes" id="UP000037515"/>
    </source>
</evidence>
<name>A0A0M0HUC5_VIBNE</name>
<gene>
    <name evidence="1" type="ORF">AKJ17_01275</name>
</gene>
<keyword evidence="2" id="KW-1185">Reference proteome</keyword>